<proteinExistence type="inferred from homology"/>
<keyword evidence="5 6" id="KW-0012">Acyltransferase</keyword>
<dbReference type="Gene3D" id="4.10.320.10">
    <property type="entry name" value="E3-binding domain"/>
    <property type="match status" value="2"/>
</dbReference>
<dbReference type="Proteomes" id="UP000231019">
    <property type="component" value="Unassembled WGS sequence"/>
</dbReference>
<dbReference type="Pfam" id="PF00364">
    <property type="entry name" value="Biotin_lipoyl"/>
    <property type="match status" value="1"/>
</dbReference>
<evidence type="ECO:0000256" key="5">
    <source>
        <dbReference type="ARBA" id="ARBA00023315"/>
    </source>
</evidence>
<feature type="domain" description="Lipoyl-binding" evidence="7">
    <location>
        <begin position="1"/>
        <end position="71"/>
    </location>
</feature>
<dbReference type="PANTHER" id="PTHR43178">
    <property type="entry name" value="DIHYDROLIPOAMIDE ACETYLTRANSFERASE COMPONENT OF PYRUVATE DEHYDROGENASE COMPLEX"/>
    <property type="match status" value="1"/>
</dbReference>
<evidence type="ECO:0000256" key="6">
    <source>
        <dbReference type="RuleBase" id="RU003423"/>
    </source>
</evidence>
<dbReference type="InterPro" id="IPR004167">
    <property type="entry name" value="PSBD"/>
</dbReference>
<dbReference type="CDD" id="cd06849">
    <property type="entry name" value="lipoyl_domain"/>
    <property type="match status" value="1"/>
</dbReference>
<keyword evidence="4 6" id="KW-0450">Lipoyl</keyword>
<dbReference type="Pfam" id="PF00198">
    <property type="entry name" value="2-oxoacid_dh"/>
    <property type="match status" value="1"/>
</dbReference>
<keyword evidence="3 6" id="KW-0808">Transferase</keyword>
<accession>A0A2M7GBM0</accession>
<dbReference type="InterPro" id="IPR001078">
    <property type="entry name" value="2-oxoacid_DH_actylTfrase"/>
</dbReference>
<organism evidence="9 10">
    <name type="scientific">bacterium (Candidatus Blackallbacteria) CG17_big_fil_post_rev_8_21_14_2_50_48_46</name>
    <dbReference type="NCBI Taxonomy" id="2014261"/>
    <lineage>
        <taxon>Bacteria</taxon>
        <taxon>Candidatus Blackallbacteria</taxon>
    </lineage>
</organism>
<dbReference type="AlphaFoldDB" id="A0A2M7GBM0"/>
<dbReference type="SUPFAM" id="SSF52777">
    <property type="entry name" value="CoA-dependent acyltransferases"/>
    <property type="match status" value="1"/>
</dbReference>
<dbReference type="SUPFAM" id="SSF47005">
    <property type="entry name" value="Peripheral subunit-binding domain of 2-oxo acid dehydrogenase complex"/>
    <property type="match status" value="2"/>
</dbReference>
<comment type="caution">
    <text evidence="9">The sequence shown here is derived from an EMBL/GenBank/DDBJ whole genome shotgun (WGS) entry which is preliminary data.</text>
</comment>
<evidence type="ECO:0000313" key="9">
    <source>
        <dbReference type="EMBL" id="PIW19584.1"/>
    </source>
</evidence>
<sequence length="446" mass="47927">MPSLGADMEAGVLMEWLVKPGDRVERGQIVAVVETQKGAIEIEIFEDGQIQSLEIVPGTEVPVGTVLARLSASDAPVLRSEAVAESAPTLPEAPASAVSDTVSIRAAELEVPAAALAQHSASAERLRISPLARQRARELGLSEAVLAQLTGTGPQGALCLRDIEKAAQTPPGVSPLAPHASPSARQKALELGVDLQKVQGSGPHGLTTAEDVERVVSQHALEKPVQNPMRAAIAAAMSRSKREIPHYYLAHSFDFEPALSWLEALNETLPMEERLVYAVLLVKAVALALKKFPEMNGFWQEGAFVPLEQIDIGLAISLRTGGLVAPALKQTDQKNLKTLMAEFRDLVNRSRGGQLRASEMRGGTITVTNLGEQGVESVFPVIYPPQVAMVGFGTVLERPWVIEGQILPRRVIQVSLAGDHRVSDGHRGAMFLARIEKLLHKPEKLL</sequence>
<evidence type="ECO:0000256" key="3">
    <source>
        <dbReference type="ARBA" id="ARBA00022679"/>
    </source>
</evidence>
<dbReference type="InterPro" id="IPR023213">
    <property type="entry name" value="CAT-like_dom_sf"/>
</dbReference>
<dbReference type="Gene3D" id="3.30.559.10">
    <property type="entry name" value="Chloramphenicol acetyltransferase-like domain"/>
    <property type="match status" value="1"/>
</dbReference>
<dbReference type="GO" id="GO:0005737">
    <property type="term" value="C:cytoplasm"/>
    <property type="evidence" value="ECO:0007669"/>
    <property type="project" value="TreeGrafter"/>
</dbReference>
<evidence type="ECO:0000259" key="8">
    <source>
        <dbReference type="PROSITE" id="PS51826"/>
    </source>
</evidence>
<dbReference type="PROSITE" id="PS50968">
    <property type="entry name" value="BIOTINYL_LIPOYL"/>
    <property type="match status" value="1"/>
</dbReference>
<feature type="domain" description="Peripheral subunit-binding (PSBD)" evidence="8">
    <location>
        <begin position="179"/>
        <end position="216"/>
    </location>
</feature>
<dbReference type="InterPro" id="IPR036625">
    <property type="entry name" value="E3-bd_dom_sf"/>
</dbReference>
<dbReference type="InterPro" id="IPR050743">
    <property type="entry name" value="2-oxoacid_DH_E2_comp"/>
</dbReference>
<dbReference type="EC" id="2.3.1.-" evidence="6"/>
<reference evidence="9 10" key="1">
    <citation type="submission" date="2017-09" db="EMBL/GenBank/DDBJ databases">
        <title>Depth-based differentiation of microbial function through sediment-hosted aquifers and enrichment of novel symbionts in the deep terrestrial subsurface.</title>
        <authorList>
            <person name="Probst A.J."/>
            <person name="Ladd B."/>
            <person name="Jarett J.K."/>
            <person name="Geller-Mcgrath D.E."/>
            <person name="Sieber C.M."/>
            <person name="Emerson J.B."/>
            <person name="Anantharaman K."/>
            <person name="Thomas B.C."/>
            <person name="Malmstrom R."/>
            <person name="Stieglmeier M."/>
            <person name="Klingl A."/>
            <person name="Woyke T."/>
            <person name="Ryan C.M."/>
            <person name="Banfield J.F."/>
        </authorList>
    </citation>
    <scope>NUCLEOTIDE SEQUENCE [LARGE SCALE GENOMIC DNA]</scope>
    <source>
        <strain evidence="9">CG17_big_fil_post_rev_8_21_14_2_50_48_46</strain>
    </source>
</reference>
<evidence type="ECO:0000256" key="1">
    <source>
        <dbReference type="ARBA" id="ARBA00001938"/>
    </source>
</evidence>
<gene>
    <name evidence="9" type="ORF">COW36_01490</name>
</gene>
<dbReference type="SUPFAM" id="SSF51230">
    <property type="entry name" value="Single hybrid motif"/>
    <property type="match status" value="1"/>
</dbReference>
<dbReference type="Pfam" id="PF02817">
    <property type="entry name" value="E3_binding"/>
    <property type="match status" value="2"/>
</dbReference>
<name>A0A2M7GBM0_9BACT</name>
<comment type="cofactor">
    <cofactor evidence="1 6">
        <name>(R)-lipoate</name>
        <dbReference type="ChEBI" id="CHEBI:83088"/>
    </cofactor>
</comment>
<evidence type="ECO:0000259" key="7">
    <source>
        <dbReference type="PROSITE" id="PS50968"/>
    </source>
</evidence>
<dbReference type="InterPro" id="IPR000089">
    <property type="entry name" value="Biotin_lipoyl"/>
</dbReference>
<feature type="domain" description="Peripheral subunit-binding (PSBD)" evidence="8">
    <location>
        <begin position="127"/>
        <end position="167"/>
    </location>
</feature>
<dbReference type="PROSITE" id="PS00189">
    <property type="entry name" value="LIPOYL"/>
    <property type="match status" value="1"/>
</dbReference>
<evidence type="ECO:0000256" key="2">
    <source>
        <dbReference type="ARBA" id="ARBA00007317"/>
    </source>
</evidence>
<dbReference type="InterPro" id="IPR011053">
    <property type="entry name" value="Single_hybrid_motif"/>
</dbReference>
<dbReference type="PROSITE" id="PS51826">
    <property type="entry name" value="PSBD"/>
    <property type="match status" value="2"/>
</dbReference>
<evidence type="ECO:0000313" key="10">
    <source>
        <dbReference type="Proteomes" id="UP000231019"/>
    </source>
</evidence>
<dbReference type="InterPro" id="IPR003016">
    <property type="entry name" value="2-oxoA_DH_lipoyl-BS"/>
</dbReference>
<protein>
    <recommendedName>
        <fullName evidence="6">Dihydrolipoamide acetyltransferase component of pyruvate dehydrogenase complex</fullName>
        <ecNumber evidence="6">2.3.1.-</ecNumber>
    </recommendedName>
</protein>
<dbReference type="GO" id="GO:0031405">
    <property type="term" value="F:lipoic acid binding"/>
    <property type="evidence" value="ECO:0007669"/>
    <property type="project" value="TreeGrafter"/>
</dbReference>
<dbReference type="GO" id="GO:0016407">
    <property type="term" value="F:acetyltransferase activity"/>
    <property type="evidence" value="ECO:0007669"/>
    <property type="project" value="TreeGrafter"/>
</dbReference>
<dbReference type="Gene3D" id="2.40.50.100">
    <property type="match status" value="1"/>
</dbReference>
<evidence type="ECO:0000256" key="4">
    <source>
        <dbReference type="ARBA" id="ARBA00022823"/>
    </source>
</evidence>
<comment type="similarity">
    <text evidence="2 6">Belongs to the 2-oxoacid dehydrogenase family.</text>
</comment>
<dbReference type="EMBL" id="PFFQ01000004">
    <property type="protein sequence ID" value="PIW19584.1"/>
    <property type="molecule type" value="Genomic_DNA"/>
</dbReference>
<dbReference type="PANTHER" id="PTHR43178:SF5">
    <property type="entry name" value="LIPOAMIDE ACYLTRANSFERASE COMPONENT OF BRANCHED-CHAIN ALPHA-KETO ACID DEHYDROGENASE COMPLEX, MITOCHONDRIAL"/>
    <property type="match status" value="1"/>
</dbReference>